<dbReference type="GO" id="GO:0030288">
    <property type="term" value="C:outer membrane-bounded periplasmic space"/>
    <property type="evidence" value="ECO:0007669"/>
    <property type="project" value="TreeGrafter"/>
</dbReference>
<keyword evidence="4 6" id="KW-0732">Signal</keyword>
<accession>A0A1Z3HN89</accession>
<comment type="subcellular location">
    <subcellularLocation>
        <location evidence="1">Cell envelope</location>
    </subcellularLocation>
</comment>
<dbReference type="InterPro" id="IPR051313">
    <property type="entry name" value="Bact_iron-sidero_bind"/>
</dbReference>
<keyword evidence="8" id="KW-0449">Lipoprotein</keyword>
<dbReference type="Gene3D" id="3.40.50.1980">
    <property type="entry name" value="Nitrogenase molybdenum iron protein domain"/>
    <property type="match status" value="2"/>
</dbReference>
<reference evidence="8 9" key="1">
    <citation type="journal article" date="2016" name="Biochim. Biophys. Acta">
        <title>Characterization of red-shifted phycobilisomes isolated from the chlorophyll f-containing cyanobacterium Halomicronema hongdechloris.</title>
        <authorList>
            <person name="Li Y."/>
            <person name="Lin Y."/>
            <person name="Garvey C.J."/>
            <person name="Birch D."/>
            <person name="Corkery R.W."/>
            <person name="Loughlin P.C."/>
            <person name="Scheer H."/>
            <person name="Willows R.D."/>
            <person name="Chen M."/>
        </authorList>
    </citation>
    <scope>NUCLEOTIDE SEQUENCE [LARGE SCALE GENOMIC DNA]</scope>
    <source>
        <strain evidence="8 9">C2206</strain>
    </source>
</reference>
<dbReference type="OrthoDB" id="418958at2"/>
<dbReference type="PROSITE" id="PS50983">
    <property type="entry name" value="FE_B12_PBP"/>
    <property type="match status" value="1"/>
</dbReference>
<dbReference type="RefSeq" id="WP_080810352.1">
    <property type="nucleotide sequence ID" value="NZ_CP021983.2"/>
</dbReference>
<evidence type="ECO:0000256" key="1">
    <source>
        <dbReference type="ARBA" id="ARBA00004196"/>
    </source>
</evidence>
<dbReference type="CDD" id="cd01146">
    <property type="entry name" value="FhuD"/>
    <property type="match status" value="1"/>
</dbReference>
<proteinExistence type="inferred from homology"/>
<evidence type="ECO:0000256" key="6">
    <source>
        <dbReference type="SAM" id="SignalP"/>
    </source>
</evidence>
<sequence length="331" mass="36342">MRRQGRRWLAIALAGMLALVVACGGRSPDSATPPDRPDETTSSCHVVSHAKGETCVPSDPQRVVALGNLEYVLALGVQPIGSDDVTSPKAYLKDEVEGITNVGGGNAPSLEKILSLKPDLILGGEYLDLNYRAMSQIAPTVLVPFDYSGEWKRFFREVAIALDRRDQAEQVMAEYDARIEEFQRAMGGAERLSQLDVSIVRVYPDRVNLYLKDSFCGTIVADAGLSRPPSQDLTAAEANALTGNPIQYSISRERLLDADGDVIFLWTYGGNDQLIRQAHSQKARLQTDPLWSQLQAVQQGRVYEVPSYWIGDGPLAANAVLDDLFKYLVED</sequence>
<gene>
    <name evidence="8" type="primary">yfiY_2</name>
    <name evidence="8" type="ORF">XM38_027130</name>
</gene>
<evidence type="ECO:0000256" key="2">
    <source>
        <dbReference type="ARBA" id="ARBA00008814"/>
    </source>
</evidence>
<protein>
    <submittedName>
        <fullName evidence="8">Siderophore-binding lipoprotein YfiY</fullName>
    </submittedName>
</protein>
<dbReference type="Pfam" id="PF01497">
    <property type="entry name" value="Peripla_BP_2"/>
    <property type="match status" value="1"/>
</dbReference>
<evidence type="ECO:0000256" key="3">
    <source>
        <dbReference type="ARBA" id="ARBA00022448"/>
    </source>
</evidence>
<evidence type="ECO:0000259" key="7">
    <source>
        <dbReference type="PROSITE" id="PS50983"/>
    </source>
</evidence>
<feature type="coiled-coil region" evidence="5">
    <location>
        <begin position="165"/>
        <end position="192"/>
    </location>
</feature>
<dbReference type="PROSITE" id="PS51257">
    <property type="entry name" value="PROKAR_LIPOPROTEIN"/>
    <property type="match status" value="1"/>
</dbReference>
<keyword evidence="9" id="KW-1185">Reference proteome</keyword>
<dbReference type="KEGG" id="hhg:XM38_027130"/>
<dbReference type="AlphaFoldDB" id="A0A1Z3HN89"/>
<dbReference type="GO" id="GO:1901678">
    <property type="term" value="P:iron coordination entity transport"/>
    <property type="evidence" value="ECO:0007669"/>
    <property type="project" value="UniProtKB-ARBA"/>
</dbReference>
<name>A0A1Z3HN89_9CYAN</name>
<dbReference type="STRING" id="1641165.XM38_14145"/>
<keyword evidence="5" id="KW-0175">Coiled coil</keyword>
<organism evidence="8 9">
    <name type="scientific">Halomicronema hongdechloris C2206</name>
    <dbReference type="NCBI Taxonomy" id="1641165"/>
    <lineage>
        <taxon>Bacteria</taxon>
        <taxon>Bacillati</taxon>
        <taxon>Cyanobacteriota</taxon>
        <taxon>Cyanophyceae</taxon>
        <taxon>Nodosilineales</taxon>
        <taxon>Nodosilineaceae</taxon>
        <taxon>Halomicronema</taxon>
    </lineage>
</organism>
<dbReference type="PANTHER" id="PTHR30532:SF25">
    <property type="entry name" value="IRON(III) DICITRATE-BINDING PERIPLASMIC PROTEIN"/>
    <property type="match status" value="1"/>
</dbReference>
<evidence type="ECO:0000256" key="4">
    <source>
        <dbReference type="ARBA" id="ARBA00022729"/>
    </source>
</evidence>
<evidence type="ECO:0000313" key="9">
    <source>
        <dbReference type="Proteomes" id="UP000191901"/>
    </source>
</evidence>
<evidence type="ECO:0000256" key="5">
    <source>
        <dbReference type="SAM" id="Coils"/>
    </source>
</evidence>
<evidence type="ECO:0000313" key="8">
    <source>
        <dbReference type="EMBL" id="ASC71759.1"/>
    </source>
</evidence>
<dbReference type="PANTHER" id="PTHR30532">
    <property type="entry name" value="IRON III DICITRATE-BINDING PERIPLASMIC PROTEIN"/>
    <property type="match status" value="1"/>
</dbReference>
<dbReference type="EMBL" id="CP021983">
    <property type="protein sequence ID" value="ASC71759.1"/>
    <property type="molecule type" value="Genomic_DNA"/>
</dbReference>
<comment type="similarity">
    <text evidence="2">Belongs to the bacterial solute-binding protein 8 family.</text>
</comment>
<keyword evidence="3" id="KW-0813">Transport</keyword>
<feature type="domain" description="Fe/B12 periplasmic-binding" evidence="7">
    <location>
        <begin position="60"/>
        <end position="331"/>
    </location>
</feature>
<dbReference type="SUPFAM" id="SSF53807">
    <property type="entry name" value="Helical backbone' metal receptor"/>
    <property type="match status" value="1"/>
</dbReference>
<dbReference type="Proteomes" id="UP000191901">
    <property type="component" value="Chromosome"/>
</dbReference>
<dbReference type="InterPro" id="IPR002491">
    <property type="entry name" value="ABC_transptr_periplasmic_BD"/>
</dbReference>
<feature type="signal peptide" evidence="6">
    <location>
        <begin position="1"/>
        <end position="24"/>
    </location>
</feature>
<feature type="chain" id="PRO_5012712406" evidence="6">
    <location>
        <begin position="25"/>
        <end position="331"/>
    </location>
</feature>